<dbReference type="Proteomes" id="UP000824151">
    <property type="component" value="Unassembled WGS sequence"/>
</dbReference>
<name>A0A9D2A6F6_9MICC</name>
<feature type="binding site" evidence="6">
    <location>
        <begin position="136"/>
        <end position="137"/>
    </location>
    <ligand>
        <name>substrate</name>
    </ligand>
</feature>
<dbReference type="InterPro" id="IPR036522">
    <property type="entry name" value="MoaC_sf"/>
</dbReference>
<evidence type="ECO:0000313" key="9">
    <source>
        <dbReference type="EMBL" id="HIW99677.1"/>
    </source>
</evidence>
<evidence type="ECO:0000256" key="6">
    <source>
        <dbReference type="HAMAP-Rule" id="MF_01224"/>
    </source>
</evidence>
<evidence type="ECO:0000256" key="4">
    <source>
        <dbReference type="ARBA" id="ARBA00023150"/>
    </source>
</evidence>
<feature type="binding site" evidence="6">
    <location>
        <begin position="97"/>
        <end position="99"/>
    </location>
    <ligand>
        <name>substrate</name>
    </ligand>
</feature>
<comment type="similarity">
    <text evidence="6">Belongs to the MoaC family.</text>
</comment>
<keyword evidence="5 6" id="KW-0456">Lyase</keyword>
<evidence type="ECO:0000256" key="3">
    <source>
        <dbReference type="ARBA" id="ARBA00012575"/>
    </source>
</evidence>
<evidence type="ECO:0000256" key="7">
    <source>
        <dbReference type="SAM" id="MobiDB-lite"/>
    </source>
</evidence>
<reference evidence="9" key="1">
    <citation type="journal article" date="2021" name="PeerJ">
        <title>Extensive microbial diversity within the chicken gut microbiome revealed by metagenomics and culture.</title>
        <authorList>
            <person name="Gilroy R."/>
            <person name="Ravi A."/>
            <person name="Getino M."/>
            <person name="Pursley I."/>
            <person name="Horton D.L."/>
            <person name="Alikhan N.F."/>
            <person name="Baker D."/>
            <person name="Gharbi K."/>
            <person name="Hall N."/>
            <person name="Watson M."/>
            <person name="Adriaenssens E.M."/>
            <person name="Foster-Nyarko E."/>
            <person name="Jarju S."/>
            <person name="Secka A."/>
            <person name="Antonio M."/>
            <person name="Oren A."/>
            <person name="Chaudhuri R.R."/>
            <person name="La Ragione R."/>
            <person name="Hildebrand F."/>
            <person name="Pallen M.J."/>
        </authorList>
    </citation>
    <scope>NUCLEOTIDE SEQUENCE</scope>
    <source>
        <strain evidence="9">ChiHejej3B27-3195</strain>
    </source>
</reference>
<evidence type="ECO:0000256" key="1">
    <source>
        <dbReference type="ARBA" id="ARBA00001637"/>
    </source>
</evidence>
<evidence type="ECO:0000259" key="8">
    <source>
        <dbReference type="Pfam" id="PF01967"/>
    </source>
</evidence>
<feature type="domain" description="Molybdopterin cofactor biosynthesis C (MoaC)" evidence="8">
    <location>
        <begin position="37"/>
        <end position="173"/>
    </location>
</feature>
<comment type="function">
    <text evidence="6">Catalyzes the conversion of (8S)-3',8-cyclo-7,8-dihydroguanosine 5'-triphosphate to cyclic pyranopterin monophosphate (cPMP).</text>
</comment>
<dbReference type="AlphaFoldDB" id="A0A9D2A6F6"/>
<sequence length="182" mass="18882">MTTNTGGDGPGNDPDAERSDAPDQVLTHVRADGSAHMVDVSAKEVTSRTARAVARLSTSAEVTALLGAGELPKGDALATARLAGIMGAKKTSELIPLCHPLPLSKVTVDIDVDDPAPGQVMITAEVKTTSRTGVEMEALTAASIAALTLYDMIKAVDRAAVITDQKVVAKSGGRSGEWEREY</sequence>
<comment type="catalytic activity">
    <reaction evidence="1 6">
        <text>(8S)-3',8-cyclo-7,8-dihydroguanosine 5'-triphosphate = cyclic pyranopterin phosphate + diphosphate</text>
        <dbReference type="Rhea" id="RHEA:49580"/>
        <dbReference type="ChEBI" id="CHEBI:33019"/>
        <dbReference type="ChEBI" id="CHEBI:59648"/>
        <dbReference type="ChEBI" id="CHEBI:131766"/>
        <dbReference type="EC" id="4.6.1.17"/>
    </reaction>
</comment>
<dbReference type="InterPro" id="IPR002820">
    <property type="entry name" value="Mopterin_CF_biosynth-C_dom"/>
</dbReference>
<feature type="region of interest" description="Disordered" evidence="7">
    <location>
        <begin position="1"/>
        <end position="23"/>
    </location>
</feature>
<organism evidence="9 10">
    <name type="scientific">Candidatus Nesterenkonia stercoripullorum</name>
    <dbReference type="NCBI Taxonomy" id="2838701"/>
    <lineage>
        <taxon>Bacteria</taxon>
        <taxon>Bacillati</taxon>
        <taxon>Actinomycetota</taxon>
        <taxon>Actinomycetes</taxon>
        <taxon>Micrococcales</taxon>
        <taxon>Micrococcaceae</taxon>
        <taxon>Nesterenkonia</taxon>
    </lineage>
</organism>
<comment type="caution">
    <text evidence="9">The sequence shown here is derived from an EMBL/GenBank/DDBJ whole genome shotgun (WGS) entry which is preliminary data.</text>
</comment>
<dbReference type="NCBIfam" id="TIGR00581">
    <property type="entry name" value="moaC"/>
    <property type="match status" value="1"/>
</dbReference>
<evidence type="ECO:0000256" key="5">
    <source>
        <dbReference type="ARBA" id="ARBA00023239"/>
    </source>
</evidence>
<accession>A0A9D2A6F6</accession>
<proteinExistence type="inferred from homology"/>
<evidence type="ECO:0000256" key="2">
    <source>
        <dbReference type="ARBA" id="ARBA00005046"/>
    </source>
</evidence>
<evidence type="ECO:0000313" key="10">
    <source>
        <dbReference type="Proteomes" id="UP000824151"/>
    </source>
</evidence>
<dbReference type="GO" id="GO:0006777">
    <property type="term" value="P:Mo-molybdopterin cofactor biosynthetic process"/>
    <property type="evidence" value="ECO:0007669"/>
    <property type="project" value="UniProtKB-UniRule"/>
</dbReference>
<dbReference type="NCBIfam" id="NF006870">
    <property type="entry name" value="PRK09364.1"/>
    <property type="match status" value="1"/>
</dbReference>
<feature type="compositionally biased region" description="Gly residues" evidence="7">
    <location>
        <begin position="1"/>
        <end position="10"/>
    </location>
</feature>
<dbReference type="EMBL" id="DXGD01000221">
    <property type="protein sequence ID" value="HIW99677.1"/>
    <property type="molecule type" value="Genomic_DNA"/>
</dbReference>
<dbReference type="EC" id="4.6.1.17" evidence="3 6"/>
<dbReference type="InterPro" id="IPR050105">
    <property type="entry name" value="MoCo_biosynth_MoaA/MoaC"/>
</dbReference>
<feature type="active site" evidence="6">
    <location>
        <position position="151"/>
    </location>
</feature>
<dbReference type="PANTHER" id="PTHR22960">
    <property type="entry name" value="MOLYBDOPTERIN COFACTOR SYNTHESIS PROTEIN A"/>
    <property type="match status" value="1"/>
</dbReference>
<reference evidence="9" key="2">
    <citation type="submission" date="2021-04" db="EMBL/GenBank/DDBJ databases">
        <authorList>
            <person name="Gilroy R."/>
        </authorList>
    </citation>
    <scope>NUCLEOTIDE SEQUENCE</scope>
    <source>
        <strain evidence="9">ChiHejej3B27-3195</strain>
    </source>
</reference>
<dbReference type="InterPro" id="IPR023045">
    <property type="entry name" value="MoaC"/>
</dbReference>
<comment type="subunit">
    <text evidence="6">Homohexamer; trimer of dimers.</text>
</comment>
<dbReference type="HAMAP" id="MF_01224_B">
    <property type="entry name" value="MoaC_B"/>
    <property type="match status" value="1"/>
</dbReference>
<comment type="pathway">
    <text evidence="2 6">Cofactor biosynthesis; molybdopterin biosynthesis.</text>
</comment>
<dbReference type="CDD" id="cd01420">
    <property type="entry name" value="MoaC_PE"/>
    <property type="match status" value="1"/>
</dbReference>
<dbReference type="InterPro" id="IPR047594">
    <property type="entry name" value="MoaC_bact/euk"/>
</dbReference>
<protein>
    <recommendedName>
        <fullName evidence="3 6">Cyclic pyranopterin monophosphate synthase</fullName>
        <ecNumber evidence="3 6">4.6.1.17</ecNumber>
    </recommendedName>
    <alternativeName>
        <fullName evidence="6">Molybdenum cofactor biosynthesis protein C</fullName>
    </alternativeName>
</protein>
<dbReference type="Gene3D" id="3.30.70.640">
    <property type="entry name" value="Molybdopterin cofactor biosynthesis C (MoaC) domain"/>
    <property type="match status" value="1"/>
</dbReference>
<dbReference type="SUPFAM" id="SSF55040">
    <property type="entry name" value="Molybdenum cofactor biosynthesis protein C, MoaC"/>
    <property type="match status" value="1"/>
</dbReference>
<keyword evidence="4 6" id="KW-0501">Molybdenum cofactor biosynthesis</keyword>
<dbReference type="GO" id="GO:0061799">
    <property type="term" value="F:cyclic pyranopterin monophosphate synthase activity"/>
    <property type="evidence" value="ECO:0007669"/>
    <property type="project" value="UniProtKB-UniRule"/>
</dbReference>
<dbReference type="Pfam" id="PF01967">
    <property type="entry name" value="MoaC"/>
    <property type="match status" value="1"/>
</dbReference>
<gene>
    <name evidence="6 9" type="primary">moaC</name>
    <name evidence="9" type="ORF">H9871_06000</name>
</gene>